<proteinExistence type="predicted"/>
<dbReference type="SMART" id="SM00953">
    <property type="entry name" value="RES"/>
    <property type="match status" value="1"/>
</dbReference>
<reference evidence="2" key="1">
    <citation type="submission" date="2008-01" db="EMBL/GenBank/DDBJ databases">
        <title>Complete sequence of chromosome of Caulobacter sp. K31.</title>
        <authorList>
            <consortium name="US DOE Joint Genome Institute"/>
            <person name="Copeland A."/>
            <person name="Lucas S."/>
            <person name="Lapidus A."/>
            <person name="Barry K."/>
            <person name="Glavina del Rio T."/>
            <person name="Dalin E."/>
            <person name="Tice H."/>
            <person name="Pitluck S."/>
            <person name="Bruce D."/>
            <person name="Goodwin L."/>
            <person name="Thompson L.S."/>
            <person name="Brettin T."/>
            <person name="Detter J.C."/>
            <person name="Han C."/>
            <person name="Schmutz J."/>
            <person name="Larimer F."/>
            <person name="Land M."/>
            <person name="Hauser L."/>
            <person name="Kyrpides N."/>
            <person name="Kim E."/>
            <person name="Stephens C."/>
            <person name="Richardson P."/>
        </authorList>
    </citation>
    <scope>NUCLEOTIDE SEQUENCE [LARGE SCALE GENOMIC DNA]</scope>
    <source>
        <strain evidence="2">K31</strain>
    </source>
</reference>
<feature type="domain" description="RES" evidence="1">
    <location>
        <begin position="231"/>
        <end position="388"/>
    </location>
</feature>
<dbReference type="STRING" id="366602.Caul_2225"/>
<protein>
    <submittedName>
        <fullName evidence="2">RES domain protein</fullName>
    </submittedName>
</protein>
<dbReference type="EMBL" id="CP000927">
    <property type="protein sequence ID" value="ABZ71353.1"/>
    <property type="molecule type" value="Genomic_DNA"/>
</dbReference>
<dbReference type="InterPro" id="IPR014914">
    <property type="entry name" value="RES_dom"/>
</dbReference>
<evidence type="ECO:0000259" key="1">
    <source>
        <dbReference type="SMART" id="SM00953"/>
    </source>
</evidence>
<dbReference type="Pfam" id="PF08808">
    <property type="entry name" value="RES"/>
    <property type="match status" value="1"/>
</dbReference>
<dbReference type="AlphaFoldDB" id="B0T8L0"/>
<dbReference type="KEGG" id="cak:Caul_2225"/>
<evidence type="ECO:0000313" key="2">
    <source>
        <dbReference type="EMBL" id="ABZ71353.1"/>
    </source>
</evidence>
<accession>B0T8L0</accession>
<dbReference type="HOGENOM" id="CLU_441260_0_0_5"/>
<dbReference type="Pfam" id="PF18870">
    <property type="entry name" value="HEPN_RES_NTD1"/>
    <property type="match status" value="1"/>
</dbReference>
<dbReference type="OrthoDB" id="7567395at2"/>
<dbReference type="InterPro" id="IPR041206">
    <property type="entry name" value="HEPN/RES_NTD1"/>
</dbReference>
<dbReference type="eggNOG" id="ENOG5031NK3">
    <property type="taxonomic scope" value="Bacteria"/>
</dbReference>
<sequence length="619" mass="68597">MSYWSDQQIAESEDGLDLARLAGRHVCQACFEDEALKTVVAESLTSLVCDYCGRRAKHPIASALDRVVAHIFGSIQKEWGKAEDYLPWDDETDAFMLGDVIDNRELLEMHVDLELPNDGAGRLLDDIVAAFPEWSWCVIDPLIAQPEEAIADSWRTFCEIIKHRRRFFFLQHQDRALERAISQAEAAYDVPQLLSNLADFATRKRLFETIPAGAVFVRAQQKQKEQEAFSPRRMGPPPEMFALQPNRMSPSGVPMFYGAQAQRTALMEIASGPAWFAIAEFTVQKNLTLLDLRKPPRVPSLFDPALAKDRPFAMFMAEFIKDFQAPISHEKGRSHVEYVPTQVVTEYFRTIARFDDKPIDGVLYESTKDVGATAVVLFADNGDVEDAADAAAEPYRAKRDTWLVMTRYAEEEYCPPDGPAIAPTGDVLLALGLDARTEPLSLIGPSAEGPASLLVFHSAGDWAAHLAKIDIDPRIPLIVKAKFERARRLYLMAWVDADLIKAGELATLVALELALKDRVGAKVAAKNRSFAGMLRHLVEVEGLTDDKIPVIVQYGGTAVGFLTGENQPTLAERRNGMAHGDPFGGLPVGGLLELTRDLIDFVYRDYLAEVGELVAAPQA</sequence>
<organism evidence="2">
    <name type="scientific">Caulobacter sp. (strain K31)</name>
    <dbReference type="NCBI Taxonomy" id="366602"/>
    <lineage>
        <taxon>Bacteria</taxon>
        <taxon>Pseudomonadati</taxon>
        <taxon>Pseudomonadota</taxon>
        <taxon>Alphaproteobacteria</taxon>
        <taxon>Caulobacterales</taxon>
        <taxon>Caulobacteraceae</taxon>
        <taxon>Caulobacter</taxon>
    </lineage>
</organism>
<name>B0T8L0_CAUSK</name>
<gene>
    <name evidence="2" type="ordered locus">Caul_2225</name>
</gene>